<comment type="caution">
    <text evidence="7">The sequence shown here is derived from an EMBL/GenBank/DDBJ whole genome shotgun (WGS) entry which is preliminary data.</text>
</comment>
<feature type="transmembrane region" description="Helical" evidence="6">
    <location>
        <begin position="6"/>
        <end position="25"/>
    </location>
</feature>
<evidence type="ECO:0000313" key="7">
    <source>
        <dbReference type="EMBL" id="PHN08548.1"/>
    </source>
</evidence>
<protein>
    <submittedName>
        <fullName evidence="7">DNA recombination protein RmuC</fullName>
    </submittedName>
</protein>
<keyword evidence="3 5" id="KW-0175">Coiled coil</keyword>
<organism evidence="7 8">
    <name type="scientific">Flavilitoribacter nigricans (strain ATCC 23147 / DSM 23189 / NBRC 102662 / NCIMB 1420 / SS-2)</name>
    <name type="common">Lewinella nigricans</name>
    <dbReference type="NCBI Taxonomy" id="1122177"/>
    <lineage>
        <taxon>Bacteria</taxon>
        <taxon>Pseudomonadati</taxon>
        <taxon>Bacteroidota</taxon>
        <taxon>Saprospiria</taxon>
        <taxon>Saprospirales</taxon>
        <taxon>Lewinellaceae</taxon>
        <taxon>Flavilitoribacter</taxon>
    </lineage>
</organism>
<proteinExistence type="inferred from homology"/>
<comment type="similarity">
    <text evidence="2">Belongs to the RmuC family.</text>
</comment>
<dbReference type="RefSeq" id="WP_099148139.1">
    <property type="nucleotide sequence ID" value="NZ_PDUD01000001.1"/>
</dbReference>
<feature type="coiled-coil region" evidence="5">
    <location>
        <begin position="163"/>
        <end position="190"/>
    </location>
</feature>
<dbReference type="Pfam" id="PF02646">
    <property type="entry name" value="RmuC"/>
    <property type="match status" value="1"/>
</dbReference>
<dbReference type="Proteomes" id="UP000223913">
    <property type="component" value="Unassembled WGS sequence"/>
</dbReference>
<dbReference type="InterPro" id="IPR003798">
    <property type="entry name" value="DNA_recombination_RmuC"/>
</dbReference>
<dbReference type="PANTHER" id="PTHR30563">
    <property type="entry name" value="DNA RECOMBINATION PROTEIN RMUC"/>
    <property type="match status" value="1"/>
</dbReference>
<sequence length="445" mass="51760">MENPLIISFLFLITGLVLGYIAGMWRQRMILDRDFVAREALDKQYISREVYNHLQEQSDLQREDLAEKDTELRQLSATLAGREQQLLQIEEKLQTQADEVEQLQRQARVEFENLANRLLEEKSNQFKSQNQQALHDILDPLRERIKSFEDGIEKRFLEETRDRVSLKKEIEHLRLLNQQLSEDANNLATALKGENKTQGDWGEVQLEMLLERAGLARDIHYQTQTSFRDEDGRQKRPDFIINLPDNKHLIIDCKVSLTAYERFFQASKDEKRKKYLRQHIDSLRSHIKDLSGKNYQQLYQINSPDYLLLFVPIEPAFGIALQEDSSLFNEALDQNIVIVTTSTLLATMRTVSYIWKQEKQKRNVLEIARQSGLLYDRFVSFIDDLKAVGLRLDSAQGAYHDAMRKLTDGKKYGDTLVGRAERIRELGAKASKSLPPELLDGFDEE</sequence>
<dbReference type="AlphaFoldDB" id="A0A2D0NJD5"/>
<feature type="coiled-coil region" evidence="5">
    <location>
        <begin position="72"/>
        <end position="117"/>
    </location>
</feature>
<name>A0A2D0NJD5_FLAN2</name>
<dbReference type="GO" id="GO:0006310">
    <property type="term" value="P:DNA recombination"/>
    <property type="evidence" value="ECO:0007669"/>
    <property type="project" value="UniProtKB-KW"/>
</dbReference>
<dbReference type="OrthoDB" id="370725at2"/>
<dbReference type="PANTHER" id="PTHR30563:SF0">
    <property type="entry name" value="DNA RECOMBINATION PROTEIN RMUC"/>
    <property type="match status" value="1"/>
</dbReference>
<evidence type="ECO:0000313" key="8">
    <source>
        <dbReference type="Proteomes" id="UP000223913"/>
    </source>
</evidence>
<dbReference type="EMBL" id="PDUD01000001">
    <property type="protein sequence ID" value="PHN08548.1"/>
    <property type="molecule type" value="Genomic_DNA"/>
</dbReference>
<evidence type="ECO:0000256" key="4">
    <source>
        <dbReference type="ARBA" id="ARBA00023172"/>
    </source>
</evidence>
<evidence type="ECO:0000256" key="3">
    <source>
        <dbReference type="ARBA" id="ARBA00023054"/>
    </source>
</evidence>
<keyword evidence="6" id="KW-0812">Transmembrane</keyword>
<comment type="function">
    <text evidence="1">Involved in DNA recombination.</text>
</comment>
<accession>A0A2D0NJD5</accession>
<evidence type="ECO:0000256" key="1">
    <source>
        <dbReference type="ARBA" id="ARBA00003416"/>
    </source>
</evidence>
<evidence type="ECO:0000256" key="2">
    <source>
        <dbReference type="ARBA" id="ARBA00009840"/>
    </source>
</evidence>
<keyword evidence="4" id="KW-0233">DNA recombination</keyword>
<evidence type="ECO:0000256" key="5">
    <source>
        <dbReference type="SAM" id="Coils"/>
    </source>
</evidence>
<evidence type="ECO:0000256" key="6">
    <source>
        <dbReference type="SAM" id="Phobius"/>
    </source>
</evidence>
<reference evidence="7 8" key="1">
    <citation type="submission" date="2017-10" db="EMBL/GenBank/DDBJ databases">
        <title>The draft genome sequence of Lewinella nigricans NBRC 102662.</title>
        <authorList>
            <person name="Wang K."/>
        </authorList>
    </citation>
    <scope>NUCLEOTIDE SEQUENCE [LARGE SCALE GENOMIC DNA]</scope>
    <source>
        <strain evidence="7 8">NBRC 102662</strain>
    </source>
</reference>
<keyword evidence="6" id="KW-0472">Membrane</keyword>
<gene>
    <name evidence="7" type="ORF">CRP01_01140</name>
</gene>
<keyword evidence="8" id="KW-1185">Reference proteome</keyword>
<keyword evidence="6" id="KW-1133">Transmembrane helix</keyword>